<feature type="transmembrane region" description="Helical" evidence="2">
    <location>
        <begin position="34"/>
        <end position="58"/>
    </location>
</feature>
<dbReference type="EMBL" id="FNDT01000008">
    <property type="protein sequence ID" value="SDI26432.1"/>
    <property type="molecule type" value="Genomic_DNA"/>
</dbReference>
<organism evidence="3 4">
    <name type="scientific">Arthrobacter subterraneus</name>
    <dbReference type="NCBI Taxonomy" id="335973"/>
    <lineage>
        <taxon>Bacteria</taxon>
        <taxon>Bacillati</taxon>
        <taxon>Actinomycetota</taxon>
        <taxon>Actinomycetes</taxon>
        <taxon>Micrococcales</taxon>
        <taxon>Micrococcaceae</taxon>
        <taxon>Arthrobacter</taxon>
    </lineage>
</organism>
<evidence type="ECO:0000256" key="1">
    <source>
        <dbReference type="SAM" id="MobiDB-lite"/>
    </source>
</evidence>
<dbReference type="RefSeq" id="WP_245702801.1">
    <property type="nucleotide sequence ID" value="NZ_FNDT01000008.1"/>
</dbReference>
<evidence type="ECO:0008006" key="5">
    <source>
        <dbReference type="Google" id="ProtNLM"/>
    </source>
</evidence>
<dbReference type="AlphaFoldDB" id="A0A1G8J5S4"/>
<evidence type="ECO:0000313" key="3">
    <source>
        <dbReference type="EMBL" id="SDI26432.1"/>
    </source>
</evidence>
<dbReference type="InterPro" id="IPR025101">
    <property type="entry name" value="DUF4012"/>
</dbReference>
<reference evidence="3 4" key="1">
    <citation type="submission" date="2016-10" db="EMBL/GenBank/DDBJ databases">
        <authorList>
            <person name="de Groot N.N."/>
        </authorList>
    </citation>
    <scope>NUCLEOTIDE SEQUENCE [LARGE SCALE GENOMIC DNA]</scope>
    <source>
        <strain evidence="3 4">NP_1H</strain>
    </source>
</reference>
<dbReference type="STRING" id="335973.SAMN04488693_10840"/>
<keyword evidence="2" id="KW-1133">Transmembrane helix</keyword>
<protein>
    <recommendedName>
        <fullName evidence="5">DUF4012 domain-containing protein</fullName>
    </recommendedName>
</protein>
<gene>
    <name evidence="3" type="ORF">SAMN04488693_10840</name>
</gene>
<name>A0A1G8J5S4_9MICC</name>
<accession>A0A1G8J5S4</accession>
<keyword evidence="4" id="KW-1185">Reference proteome</keyword>
<evidence type="ECO:0000256" key="2">
    <source>
        <dbReference type="SAM" id="Phobius"/>
    </source>
</evidence>
<dbReference type="Proteomes" id="UP000199258">
    <property type="component" value="Unassembled WGS sequence"/>
</dbReference>
<proteinExistence type="predicted"/>
<dbReference type="Pfam" id="PF13196">
    <property type="entry name" value="DUF4012"/>
    <property type="match status" value="1"/>
</dbReference>
<evidence type="ECO:0000313" key="4">
    <source>
        <dbReference type="Proteomes" id="UP000199258"/>
    </source>
</evidence>
<keyword evidence="2" id="KW-0812">Transmembrane</keyword>
<keyword evidence="2" id="KW-0472">Membrane</keyword>
<feature type="region of interest" description="Disordered" evidence="1">
    <location>
        <begin position="1"/>
        <end position="24"/>
    </location>
</feature>
<feature type="compositionally biased region" description="Polar residues" evidence="1">
    <location>
        <begin position="1"/>
        <end position="11"/>
    </location>
</feature>
<sequence>MTQSASETTVEPSDAQRMAHRKRTKLGARVKRRIAGRIIVAAAVLLLVACGYAAWLMFRADQIKTSLESALVLLPTIQEQLMSGEGEAARQTLTELQKHTSVARVAATDPVWRGASLVPVAGGNFSAVTEVAVSADDIVNLAIGPLVGGASSVDWSGLMPTEGKIDLAALQQSSASLSSARNTVQLSYDRLSAVDTSELLPEVSQPLEQVTAALDTASDALDGASAAAEVLPPMLGAEGPRNHLLLIQNSAEVRATGGIPGALAVIHTDDGEIELTAQGSASELGRFDPTVVVDPAQIEIYSTRMGRFMQSVNLTPDFPTAAQTAAKMWEQHHKGPAIDGVLALDPLALANILKATGPVELRFQEPEVGDLVASSGLPTSLTAENVVPTLLSDVYAAIEEPSLQDAYFAAVAAQVFEALTSGDGESAGLVQSLIKSADEGRLYAWSAHSNEQAIIASTGMAGKVTGAEAGGATFGAYFNDGTGAKMDFYVRRTVQLKRSCTEDGYLQYTLMITLTNTAPLDAAELLPDYVTGGGDFGVPPGTVQTNVVGYGPDQSQLQTARVNGEPAPIGSYRHGDRPVAVVTTRLPPAQSATVEVDFSNVVQTSDPVLDVTPTIQPIDDVVLPLQGGAACS</sequence>